<sequence>MDWLGIGVIIIGIAFAILVGVLIKPINKLAGVLEGIKKTTDELPNTLTEITKQTTEIMQTSNSTLKNVNEQVHELTPFFHVIGDTGEATRKITKSALEKANLLQTASTEASDFTKREKYEGLFGILSFLYFINERRNDLKAKTKK</sequence>
<proteinExistence type="predicted"/>
<evidence type="ECO:0000313" key="3">
    <source>
        <dbReference type="Proteomes" id="UP001597231"/>
    </source>
</evidence>
<dbReference type="RefSeq" id="WP_336824821.1">
    <property type="nucleotide sequence ID" value="NZ_JBHTLT010000013.1"/>
</dbReference>
<keyword evidence="1" id="KW-0812">Transmembrane</keyword>
<comment type="caution">
    <text evidence="2">The sequence shown here is derived from an EMBL/GenBank/DDBJ whole genome shotgun (WGS) entry which is preliminary data.</text>
</comment>
<dbReference type="InterPro" id="IPR009293">
    <property type="entry name" value="UPF0478"/>
</dbReference>
<evidence type="ECO:0000256" key="1">
    <source>
        <dbReference type="SAM" id="Phobius"/>
    </source>
</evidence>
<dbReference type="Proteomes" id="UP001597231">
    <property type="component" value="Unassembled WGS sequence"/>
</dbReference>
<accession>A0ABW3TT65</accession>
<protein>
    <submittedName>
        <fullName evidence="2">DUF948 domain-containing protein</fullName>
    </submittedName>
</protein>
<dbReference type="Pfam" id="PF06103">
    <property type="entry name" value="DUF948"/>
    <property type="match status" value="1"/>
</dbReference>
<dbReference type="PANTHER" id="PTHR40070:SF1">
    <property type="entry name" value="UPF0478 PROTEIN YTXG"/>
    <property type="match status" value="1"/>
</dbReference>
<reference evidence="3" key="1">
    <citation type="journal article" date="2019" name="Int. J. Syst. Evol. Microbiol.">
        <title>The Global Catalogue of Microorganisms (GCM) 10K type strain sequencing project: providing services to taxonomists for standard genome sequencing and annotation.</title>
        <authorList>
            <consortium name="The Broad Institute Genomics Platform"/>
            <consortium name="The Broad Institute Genome Sequencing Center for Infectious Disease"/>
            <person name="Wu L."/>
            <person name="Ma J."/>
        </authorList>
    </citation>
    <scope>NUCLEOTIDE SEQUENCE [LARGE SCALE GENOMIC DNA]</scope>
    <source>
        <strain evidence="3">CCUG 53915</strain>
    </source>
</reference>
<name>A0ABW3TT65_9BACL</name>
<dbReference type="EMBL" id="JBHTLT010000013">
    <property type="protein sequence ID" value="MFD1203946.1"/>
    <property type="molecule type" value="Genomic_DNA"/>
</dbReference>
<keyword evidence="1" id="KW-1133">Transmembrane helix</keyword>
<organism evidence="2 3">
    <name type="scientific">Sporosarcina contaminans</name>
    <dbReference type="NCBI Taxonomy" id="633403"/>
    <lineage>
        <taxon>Bacteria</taxon>
        <taxon>Bacillati</taxon>
        <taxon>Bacillota</taxon>
        <taxon>Bacilli</taxon>
        <taxon>Bacillales</taxon>
        <taxon>Caryophanaceae</taxon>
        <taxon>Sporosarcina</taxon>
    </lineage>
</organism>
<keyword evidence="3" id="KW-1185">Reference proteome</keyword>
<evidence type="ECO:0000313" key="2">
    <source>
        <dbReference type="EMBL" id="MFD1203946.1"/>
    </source>
</evidence>
<feature type="transmembrane region" description="Helical" evidence="1">
    <location>
        <begin position="6"/>
        <end position="23"/>
    </location>
</feature>
<dbReference type="PANTHER" id="PTHR40070">
    <property type="entry name" value="UPF0478 PROTEIN YTXG"/>
    <property type="match status" value="1"/>
</dbReference>
<keyword evidence="1" id="KW-0472">Membrane</keyword>
<gene>
    <name evidence="2" type="ORF">ACFQ38_02225</name>
</gene>